<feature type="chain" id="PRO_5046957405" evidence="1">
    <location>
        <begin position="24"/>
        <end position="117"/>
    </location>
</feature>
<feature type="signal peptide" evidence="1">
    <location>
        <begin position="1"/>
        <end position="23"/>
    </location>
</feature>
<dbReference type="Proteomes" id="UP000306441">
    <property type="component" value="Unassembled WGS sequence"/>
</dbReference>
<name>A0ABY2Q5W4_9HYPH</name>
<protein>
    <submittedName>
        <fullName evidence="3">Cupredoxin domain-containing protein</fullName>
    </submittedName>
</protein>
<dbReference type="EMBL" id="SSNY01000011">
    <property type="protein sequence ID" value="THF55576.1"/>
    <property type="molecule type" value="Genomic_DNA"/>
</dbReference>
<comment type="caution">
    <text evidence="3">The sequence shown here is derived from an EMBL/GenBank/DDBJ whole genome shotgun (WGS) entry which is preliminary data.</text>
</comment>
<gene>
    <name evidence="3" type="ORF">E6C48_17860</name>
</gene>
<reference evidence="3 4" key="1">
    <citation type="submission" date="2019-04" db="EMBL/GenBank/DDBJ databases">
        <title>Mesorhizobium composti sp. nov., isolated from compost.</title>
        <authorList>
            <person name="Lin S.-Y."/>
            <person name="Hameed A."/>
            <person name="Hsieh Y.-T."/>
            <person name="Young C.-C."/>
        </authorList>
    </citation>
    <scope>NUCLEOTIDE SEQUENCE [LARGE SCALE GENOMIC DNA]</scope>
    <source>
        <strain evidence="3 4">CC-YTH430</strain>
    </source>
</reference>
<keyword evidence="4" id="KW-1185">Reference proteome</keyword>
<accession>A0ABY2Q5W4</accession>
<sequence length="117" mass="12663">MPTCARLMPIVLLAVLSAGTVQAGEDPVFVIEFANGAINPAVLDVPAGSRFKLELRNSGADPVEFESIELRKEKVLGPGVTSFIVIRRLDPGEYRFFDDFHPDTPPARLVAREAGGQ</sequence>
<dbReference type="InterPro" id="IPR008972">
    <property type="entry name" value="Cupredoxin"/>
</dbReference>
<evidence type="ECO:0000313" key="4">
    <source>
        <dbReference type="Proteomes" id="UP000306441"/>
    </source>
</evidence>
<keyword evidence="1" id="KW-0732">Signal</keyword>
<dbReference type="Pfam" id="PF13473">
    <property type="entry name" value="Cupredoxin_1"/>
    <property type="match status" value="1"/>
</dbReference>
<organism evidence="3 4">
    <name type="scientific">Ollibium composti</name>
    <dbReference type="NCBI Taxonomy" id="2675109"/>
    <lineage>
        <taxon>Bacteria</taxon>
        <taxon>Pseudomonadati</taxon>
        <taxon>Pseudomonadota</taxon>
        <taxon>Alphaproteobacteria</taxon>
        <taxon>Hyphomicrobiales</taxon>
        <taxon>Phyllobacteriaceae</taxon>
        <taxon>Ollibium</taxon>
    </lineage>
</organism>
<proteinExistence type="predicted"/>
<dbReference type="InterPro" id="IPR028096">
    <property type="entry name" value="EfeO_Cupredoxin"/>
</dbReference>
<dbReference type="SUPFAM" id="SSF49503">
    <property type="entry name" value="Cupredoxins"/>
    <property type="match status" value="1"/>
</dbReference>
<evidence type="ECO:0000259" key="2">
    <source>
        <dbReference type="Pfam" id="PF13473"/>
    </source>
</evidence>
<evidence type="ECO:0000256" key="1">
    <source>
        <dbReference type="SAM" id="SignalP"/>
    </source>
</evidence>
<evidence type="ECO:0000313" key="3">
    <source>
        <dbReference type="EMBL" id="THF55576.1"/>
    </source>
</evidence>
<dbReference type="Gene3D" id="2.60.40.420">
    <property type="entry name" value="Cupredoxins - blue copper proteins"/>
    <property type="match status" value="1"/>
</dbReference>
<feature type="domain" description="EfeO-type cupredoxin-like" evidence="2">
    <location>
        <begin position="11"/>
        <end position="111"/>
    </location>
</feature>